<comment type="subcellular location">
    <subcellularLocation>
        <location evidence="1">Membrane</location>
    </subcellularLocation>
</comment>
<dbReference type="InterPro" id="IPR003960">
    <property type="entry name" value="ATPase_AAA_CS"/>
</dbReference>
<feature type="region of interest" description="Disordered" evidence="11">
    <location>
        <begin position="537"/>
        <end position="562"/>
    </location>
</feature>
<keyword evidence="6" id="KW-0067">ATP-binding</keyword>
<dbReference type="Pfam" id="PF23315">
    <property type="entry name" value="PEX6_4th"/>
    <property type="match status" value="1"/>
</dbReference>
<evidence type="ECO:0000256" key="6">
    <source>
        <dbReference type="ARBA" id="ARBA00022840"/>
    </source>
</evidence>
<dbReference type="OrthoDB" id="5553750at2759"/>
<dbReference type="PANTHER" id="PTHR23077:SF9">
    <property type="entry name" value="PEROXISOMAL ATPASE PEX6"/>
    <property type="match status" value="1"/>
</dbReference>
<evidence type="ECO:0000256" key="8">
    <source>
        <dbReference type="ARBA" id="ARBA00034811"/>
    </source>
</evidence>
<evidence type="ECO:0000256" key="1">
    <source>
        <dbReference type="ARBA" id="ARBA00004370"/>
    </source>
</evidence>
<proteinExistence type="inferred from homology"/>
<dbReference type="InterPro" id="IPR056995">
    <property type="entry name" value="PEX6_4th_dom"/>
</dbReference>
<dbReference type="InterPro" id="IPR047533">
    <property type="entry name" value="RecA-like_PEX6_r2"/>
</dbReference>
<dbReference type="InterPro" id="IPR003593">
    <property type="entry name" value="AAA+_ATPase"/>
</dbReference>
<organism evidence="13 14">
    <name type="scientific">Smittium mucronatum</name>
    <dbReference type="NCBI Taxonomy" id="133383"/>
    <lineage>
        <taxon>Eukaryota</taxon>
        <taxon>Fungi</taxon>
        <taxon>Fungi incertae sedis</taxon>
        <taxon>Zoopagomycota</taxon>
        <taxon>Kickxellomycotina</taxon>
        <taxon>Harpellomycetes</taxon>
        <taxon>Harpellales</taxon>
        <taxon>Legeriomycetaceae</taxon>
        <taxon>Smittium</taxon>
    </lineage>
</organism>
<dbReference type="PANTHER" id="PTHR23077">
    <property type="entry name" value="AAA-FAMILY ATPASE"/>
    <property type="match status" value="1"/>
</dbReference>
<keyword evidence="5" id="KW-0378">Hydrolase</keyword>
<evidence type="ECO:0000256" key="4">
    <source>
        <dbReference type="ARBA" id="ARBA00022741"/>
    </source>
</evidence>
<dbReference type="Gene3D" id="3.40.50.300">
    <property type="entry name" value="P-loop containing nucleotide triphosphate hydrolases"/>
    <property type="match status" value="2"/>
</dbReference>
<dbReference type="FunFam" id="3.40.50.300:FF:000109">
    <property type="entry name" value="Peroxisomal biogenesis factor 6"/>
    <property type="match status" value="1"/>
</dbReference>
<dbReference type="InterPro" id="IPR027417">
    <property type="entry name" value="P-loop_NTPase"/>
</dbReference>
<dbReference type="Gene3D" id="1.10.8.60">
    <property type="match status" value="2"/>
</dbReference>
<dbReference type="SMART" id="SM00382">
    <property type="entry name" value="AAA"/>
    <property type="match status" value="1"/>
</dbReference>
<dbReference type="GO" id="GO:0016558">
    <property type="term" value="P:protein import into peroxisome matrix"/>
    <property type="evidence" value="ECO:0007669"/>
    <property type="project" value="TreeGrafter"/>
</dbReference>
<dbReference type="GO" id="GO:0005524">
    <property type="term" value="F:ATP binding"/>
    <property type="evidence" value="ECO:0007669"/>
    <property type="project" value="UniProtKB-KW"/>
</dbReference>
<feature type="domain" description="AAA+ ATPase" evidence="12">
    <location>
        <begin position="1041"/>
        <end position="1214"/>
    </location>
</feature>
<comment type="catalytic activity">
    <reaction evidence="10">
        <text>ATP + H2O = ADP + phosphate + H(+)</text>
        <dbReference type="Rhea" id="RHEA:13065"/>
        <dbReference type="ChEBI" id="CHEBI:15377"/>
        <dbReference type="ChEBI" id="CHEBI:15378"/>
        <dbReference type="ChEBI" id="CHEBI:30616"/>
        <dbReference type="ChEBI" id="CHEBI:43474"/>
        <dbReference type="ChEBI" id="CHEBI:456216"/>
    </reaction>
    <physiologicalReaction direction="left-to-right" evidence="10">
        <dbReference type="Rhea" id="RHEA:13066"/>
    </physiologicalReaction>
</comment>
<keyword evidence="4" id="KW-0547">Nucleotide-binding</keyword>
<dbReference type="SUPFAM" id="SSF52540">
    <property type="entry name" value="P-loop containing nucleoside triphosphate hydrolases"/>
    <property type="match status" value="2"/>
</dbReference>
<dbReference type="GO" id="GO:0005778">
    <property type="term" value="C:peroxisomal membrane"/>
    <property type="evidence" value="ECO:0007669"/>
    <property type="project" value="TreeGrafter"/>
</dbReference>
<reference evidence="13 14" key="1">
    <citation type="journal article" date="2016" name="Mol. Biol. Evol.">
        <title>Genome-Wide Survey of Gut Fungi (Harpellales) Reveals the First Horizontally Transferred Ubiquitin Gene from a Mosquito Host.</title>
        <authorList>
            <person name="Wang Y."/>
            <person name="White M.M."/>
            <person name="Kvist S."/>
            <person name="Moncalvo J.M."/>
        </authorList>
    </citation>
    <scope>NUCLEOTIDE SEQUENCE [LARGE SCALE GENOMIC DNA]</scope>
    <source>
        <strain evidence="13 14">ALG-7-W6</strain>
    </source>
</reference>
<comment type="caution">
    <text evidence="13">The sequence shown here is derived from an EMBL/GenBank/DDBJ whole genome shotgun (WGS) entry which is preliminary data.</text>
</comment>
<comment type="similarity">
    <text evidence="2">Belongs to the AAA ATPase family.</text>
</comment>
<evidence type="ECO:0000256" key="7">
    <source>
        <dbReference type="ARBA" id="ARBA00023136"/>
    </source>
</evidence>
<protein>
    <recommendedName>
        <fullName evidence="8">Peroxisomal ATPase PEX6</fullName>
    </recommendedName>
    <alternativeName>
        <fullName evidence="9">Peroxin-6</fullName>
    </alternativeName>
</protein>
<dbReference type="PROSITE" id="PS00674">
    <property type="entry name" value="AAA"/>
    <property type="match status" value="1"/>
</dbReference>
<evidence type="ECO:0000259" key="12">
    <source>
        <dbReference type="SMART" id="SM00382"/>
    </source>
</evidence>
<dbReference type="EMBL" id="LSSL01001208">
    <property type="protein sequence ID" value="OLY82859.1"/>
    <property type="molecule type" value="Genomic_DNA"/>
</dbReference>
<dbReference type="GO" id="GO:0016887">
    <property type="term" value="F:ATP hydrolysis activity"/>
    <property type="evidence" value="ECO:0007669"/>
    <property type="project" value="InterPro"/>
</dbReference>
<dbReference type="InterPro" id="IPR003959">
    <property type="entry name" value="ATPase_AAA_core"/>
</dbReference>
<evidence type="ECO:0000256" key="5">
    <source>
        <dbReference type="ARBA" id="ARBA00022801"/>
    </source>
</evidence>
<dbReference type="Proteomes" id="UP000187455">
    <property type="component" value="Unassembled WGS sequence"/>
</dbReference>
<accession>A0A1R0H139</accession>
<keyword evidence="3" id="KW-0962">Peroxisome biogenesis</keyword>
<evidence type="ECO:0000313" key="13">
    <source>
        <dbReference type="EMBL" id="OLY82859.1"/>
    </source>
</evidence>
<dbReference type="CDD" id="cd19527">
    <property type="entry name" value="RecA-like_PEX6_r2"/>
    <property type="match status" value="1"/>
</dbReference>
<evidence type="ECO:0000256" key="11">
    <source>
        <dbReference type="SAM" id="MobiDB-lite"/>
    </source>
</evidence>
<evidence type="ECO:0000256" key="10">
    <source>
        <dbReference type="ARBA" id="ARBA00048778"/>
    </source>
</evidence>
<evidence type="ECO:0000256" key="9">
    <source>
        <dbReference type="ARBA" id="ARBA00034920"/>
    </source>
</evidence>
<name>A0A1R0H139_9FUNG</name>
<evidence type="ECO:0000256" key="2">
    <source>
        <dbReference type="ARBA" id="ARBA00006914"/>
    </source>
</evidence>
<keyword evidence="14" id="KW-1185">Reference proteome</keyword>
<evidence type="ECO:0000313" key="14">
    <source>
        <dbReference type="Proteomes" id="UP000187455"/>
    </source>
</evidence>
<sequence>MSEYWSLDSPSTTFKVKVAINPAIQKSNSLKNDVSNKVSRTQLIDPYSNTIAIPDSIYDDLLGSNAANKTSSIDMNLDDSPDLYIRVFFNVKSGYKKTGNYTPNKLLVRAVRKSQFSDSIINSKLLQPGLCLAFGEIWTSHLSNQINWILENSSSPQESVILNASIEYADPVSLTNMVLGVSENEYQLAIQHKDLISEWLESNFDIFGNDLFFEFPKSLIPDYSNPNNTFSHSGKKSSESIQLSYLDSEPSPQGKFVSKITSVTILEISSKFQESSCKNPPIQVPSYSSQVPEYVVASSLENFLLVDQDEFENLILPEPDKTEDKQGLFAYMSVESLIKFGIVSGEWVVLNSLSIPSQQRVVKVFGIDLMPFDNSSNDYIYMSKFLIANFYPKNGPFDEVLKLSLLPINLNGQRTEFMNFSLFNMYNDNFLSIPDSSVSKIVESLVISKDISTSISLSQFPLAEKLVLSRISTFHSSRSEYERMVPQLLKNWFGKGQMRIIKKGDLLCFKIDRVENKNKYVLQSDLISEIYESESFQNTSSKPQTPVTNSKDSNPNNFDSDQIKNMASQYSDESNNWTIESDINENDYWICFEAVTILPEYPNPALISGNVLNPDSYDLALFRENFLNGSYGSSIDPSSTQVIVEGTINRSIPYSIIGSSVNSPFTPQIIAKATSLPFFPIFSRLRKLISTSINKISLINHYTTSIVIRGSIGSGKRYMISNISQNLGLHIYTIQISELIPKLNGKDITLDKLLEIYLENAVKFSPSIALFRGLELISSYYEQSFGESSAHESEKLSKLLQKLFKKYMLKSLNSMGMPLIIIGTFSSSSKEVSPAQSNILSCFNHEFILPTPTEQDRLKIFESCLSTGFRDSAEKKTYTSQIWVLSSDVDSADIAKQTASFVARDFTKLVARAKAVAWKRIKFIKEHTNTSSNSSTSHVEEDHINSLSVNALSQNPNQNSVLKRKKRLRSIWRSKIVVTHADFENAISTIRSTMSDSLGVPKIPNIKWEDVGGLEVAKKDILDTIRLPLESPHLIASGMSIRSGLLFYGPPGTGKTLLAKAIATECNLNFFSVKGPELLNMYIGESEANVRRVFQKAREASPCVVFFDELDSLAPKRGQFGDSGGVMDRVVSQLLAELDGMSGAPDNKASPDSAVDAENNMSREILPESKSDGSMAPAPPMVFVIGATNRPDLLDSALLRPGRFDKMVYLGVSNTHESQLNILKALTRKLNLSPGLDLRVIAEKCQFNLSGADFYALCSDAQLKATLRKIELVDTLVKEYNIKNKPVDSISTTPYVEDNIDSAQEASTISNEESKIDLGGQPNSKISHPWPVTASYYLDHIATEDVKKVELVESDFLQALDELVPSISFSELERYLALKEIY</sequence>
<evidence type="ECO:0000256" key="3">
    <source>
        <dbReference type="ARBA" id="ARBA00022593"/>
    </source>
</evidence>
<dbReference type="STRING" id="133383.A0A1R0H139"/>
<keyword evidence="7" id="KW-0472">Membrane</keyword>
<dbReference type="Pfam" id="PF00004">
    <property type="entry name" value="AAA"/>
    <property type="match status" value="1"/>
</dbReference>
<dbReference type="InterPro" id="IPR050168">
    <property type="entry name" value="AAA_ATPase_domain"/>
</dbReference>
<dbReference type="GO" id="GO:0005829">
    <property type="term" value="C:cytosol"/>
    <property type="evidence" value="ECO:0007669"/>
    <property type="project" value="TreeGrafter"/>
</dbReference>
<gene>
    <name evidence="13" type="ORF">AYI68_g3013</name>
</gene>